<evidence type="ECO:0000256" key="5">
    <source>
        <dbReference type="ARBA" id="ARBA00023242"/>
    </source>
</evidence>
<evidence type="ECO:0000256" key="7">
    <source>
        <dbReference type="SAM" id="MobiDB-lite"/>
    </source>
</evidence>
<dbReference type="GO" id="GO:0030692">
    <property type="term" value="C:Noc4p-Nop14p complex"/>
    <property type="evidence" value="ECO:0007669"/>
    <property type="project" value="TreeGrafter"/>
</dbReference>
<feature type="compositionally biased region" description="Basic and acidic residues" evidence="7">
    <location>
        <begin position="50"/>
        <end position="59"/>
    </location>
</feature>
<evidence type="ECO:0000256" key="6">
    <source>
        <dbReference type="ARBA" id="ARBA00024695"/>
    </source>
</evidence>
<comment type="subcellular location">
    <subcellularLocation>
        <location evidence="1">Nucleus</location>
        <location evidence="1">Nucleolus</location>
    </subcellularLocation>
</comment>
<feature type="compositionally biased region" description="Polar residues" evidence="7">
    <location>
        <begin position="280"/>
        <end position="291"/>
    </location>
</feature>
<dbReference type="Pfam" id="PF04147">
    <property type="entry name" value="Nop14"/>
    <property type="match status" value="1"/>
</dbReference>
<dbReference type="PANTHER" id="PTHR23183">
    <property type="entry name" value="NOP14"/>
    <property type="match status" value="1"/>
</dbReference>
<dbReference type="InterPro" id="IPR007276">
    <property type="entry name" value="Nop14"/>
</dbReference>
<sequence>MGVGGKKNAQKQKKINPFELKFNKSKHDILGRKKGAQVGAPTASRKRAHEQREKTLGVEYDRKNKISKIVDKRLGERDDKTEEEKGAMRFTEERVKNYKRSAKFNLADEMGDGDEEEVLTHKGKSLSDIEKYDKSMISDSDDDEEPGNLGSRMVRIAHFGGGEKTAEEFVKEKMSREDMISNLIAKTKLARHEKQTQKDELEMMTESLDAKYANLMGKMKASFRPTGRQPIEKDDYDKLAITLRMEADARATPADRKLTEEEEAAKEKERLESLEAARISKSNASFNSRSHVSADADVDIEAGEKADLRKLKAKNARFEVKFDGDGGMIDEDDVEKSRILKASSGDSDEDSDDDVDDEEEEEDLDDLMEEDLDEDSGDSEDSEGENDEEDVKKKAKKTKKSEKSLKKAEILDETVPFTFEMPKNYSKFCVLLEKYSKSMDLVLERLVKCHHPSLKEGNKKRLNKLFLMCLRWFDDMAKEEEIGEKTIWEMNLAQKTMFGLMKFDIQYGVRCVRALIRQHWKARQEKQTKSPVSFGLISAIRLVSGLFPVADQWHPVVVPAFFLATEALCSAKISNLTVLAKQIQLANAIVEYVSESKRYVPELVAFARSAILLAVTEKPEKFSTNGFPILKPHSEMLCVTEKKNEFFQQIFAISKKFCFQFTGTLSPISLSALFSTSSASESADSASMKITVLRAVISLIQHLRVMYSNQNETYNIVFHPFLKSLKSINTVFLPKEVLEELETLIASMSAEIGAKSRLTHLSLIKTEKSMLKMLEPRFEWDFDPERPHKGPKDDKKRLTKNLRNEKRGAIKELRKDTAFLARKQISSVKTKDRARIAATKRVMGGLMQQQGEWNKEKRTNDVEKKKTKK</sequence>
<feature type="region of interest" description="Disordered" evidence="7">
    <location>
        <begin position="1"/>
        <end position="59"/>
    </location>
</feature>
<dbReference type="Proteomes" id="UP000008281">
    <property type="component" value="Unassembled WGS sequence"/>
</dbReference>
<feature type="compositionally biased region" description="Acidic residues" evidence="7">
    <location>
        <begin position="346"/>
        <end position="389"/>
    </location>
</feature>
<dbReference type="STRING" id="31234.E3NLH3"/>
<evidence type="ECO:0000256" key="4">
    <source>
        <dbReference type="ARBA" id="ARBA00022552"/>
    </source>
</evidence>
<comment type="similarity">
    <text evidence="2">Belongs to the NOP14 family.</text>
</comment>
<evidence type="ECO:0000313" key="8">
    <source>
        <dbReference type="EMBL" id="EFP04715.1"/>
    </source>
</evidence>
<dbReference type="FunCoup" id="E3NLH3">
    <property type="interactions" value="2768"/>
</dbReference>
<keyword evidence="5" id="KW-0539">Nucleus</keyword>
<feature type="compositionally biased region" description="Basic and acidic residues" evidence="7">
    <location>
        <begin position="21"/>
        <end position="31"/>
    </location>
</feature>
<reference evidence="8" key="1">
    <citation type="submission" date="2007-07" db="EMBL/GenBank/DDBJ databases">
        <title>PCAP assembly of the Caenorhabditis remanei genome.</title>
        <authorList>
            <consortium name="The Caenorhabditis remanei Sequencing Consortium"/>
            <person name="Wilson R.K."/>
        </authorList>
    </citation>
    <scope>NUCLEOTIDE SEQUENCE [LARGE SCALE GENOMIC DNA]</scope>
    <source>
        <strain evidence="8">PB4641</strain>
    </source>
</reference>
<protein>
    <submittedName>
        <fullName evidence="8">Uncharacterized protein</fullName>
    </submittedName>
</protein>
<dbReference type="AlphaFoldDB" id="E3NLH3"/>
<feature type="region of interest" description="Disordered" evidence="7">
    <location>
        <begin position="782"/>
        <end position="803"/>
    </location>
</feature>
<evidence type="ECO:0000256" key="3">
    <source>
        <dbReference type="ARBA" id="ARBA00022517"/>
    </source>
</evidence>
<evidence type="ECO:0000256" key="2">
    <source>
        <dbReference type="ARBA" id="ARBA00007466"/>
    </source>
</evidence>
<dbReference type="InParanoid" id="E3NLH3"/>
<proteinExistence type="inferred from homology"/>
<feature type="compositionally biased region" description="Basic and acidic residues" evidence="7">
    <location>
        <begin position="249"/>
        <end position="275"/>
    </location>
</feature>
<keyword evidence="3" id="KW-0690">Ribosome biogenesis</keyword>
<feature type="region of interest" description="Disordered" evidence="7">
    <location>
        <begin position="249"/>
        <end position="302"/>
    </location>
</feature>
<feature type="region of interest" description="Disordered" evidence="7">
    <location>
        <begin position="321"/>
        <end position="398"/>
    </location>
</feature>
<dbReference type="OMA" id="KSCWPSL"/>
<comment type="function">
    <text evidence="6">Involved in nucleolar processing of pre-18S ribosomal RNA. Has a role in the nuclear export of 40S pre-ribosomal subunit to the cytoplasm.</text>
</comment>
<dbReference type="GO" id="GO:0030490">
    <property type="term" value="P:maturation of SSU-rRNA"/>
    <property type="evidence" value="ECO:0007669"/>
    <property type="project" value="TreeGrafter"/>
</dbReference>
<dbReference type="eggNOG" id="KOG2147">
    <property type="taxonomic scope" value="Eukaryota"/>
</dbReference>
<dbReference type="PANTHER" id="PTHR23183:SF0">
    <property type="entry name" value="NUCLEOLAR PROTEIN 14"/>
    <property type="match status" value="1"/>
</dbReference>
<keyword evidence="4" id="KW-0698">rRNA processing</keyword>
<gene>
    <name evidence="8" type="ORF">CRE_31569</name>
</gene>
<feature type="region of interest" description="Disordered" evidence="7">
    <location>
        <begin position="843"/>
        <end position="869"/>
    </location>
</feature>
<dbReference type="OrthoDB" id="284275at2759"/>
<feature type="compositionally biased region" description="Basic and acidic residues" evidence="7">
    <location>
        <begin position="853"/>
        <end position="869"/>
    </location>
</feature>
<dbReference type="EMBL" id="DS268894">
    <property type="protein sequence ID" value="EFP04715.1"/>
    <property type="molecule type" value="Genomic_DNA"/>
</dbReference>
<dbReference type="HOGENOM" id="CLU_008874_1_0_1"/>
<keyword evidence="9" id="KW-1185">Reference proteome</keyword>
<evidence type="ECO:0000256" key="1">
    <source>
        <dbReference type="ARBA" id="ARBA00004604"/>
    </source>
</evidence>
<organism evidence="9">
    <name type="scientific">Caenorhabditis remanei</name>
    <name type="common">Caenorhabditis vulgaris</name>
    <dbReference type="NCBI Taxonomy" id="31234"/>
    <lineage>
        <taxon>Eukaryota</taxon>
        <taxon>Metazoa</taxon>
        <taxon>Ecdysozoa</taxon>
        <taxon>Nematoda</taxon>
        <taxon>Chromadorea</taxon>
        <taxon>Rhabditida</taxon>
        <taxon>Rhabditina</taxon>
        <taxon>Rhabditomorpha</taxon>
        <taxon>Rhabditoidea</taxon>
        <taxon>Rhabditidae</taxon>
        <taxon>Peloderinae</taxon>
        <taxon>Caenorhabditis</taxon>
    </lineage>
</organism>
<dbReference type="GO" id="GO:0032040">
    <property type="term" value="C:small-subunit processome"/>
    <property type="evidence" value="ECO:0007669"/>
    <property type="project" value="InterPro"/>
</dbReference>
<evidence type="ECO:0000313" key="9">
    <source>
        <dbReference type="Proteomes" id="UP000008281"/>
    </source>
</evidence>
<accession>E3NLH3</accession>
<name>E3NLH3_CAERE</name>